<reference evidence="17" key="1">
    <citation type="submission" date="2015-04" db="UniProtKB">
        <authorList>
            <consortium name="EnsemblPlants"/>
        </authorList>
    </citation>
    <scope>IDENTIFICATION</scope>
</reference>
<evidence type="ECO:0000259" key="16">
    <source>
        <dbReference type="PROSITE" id="PS51880"/>
    </source>
</evidence>
<dbReference type="Pfam" id="PF02824">
    <property type="entry name" value="TGS"/>
    <property type="match status" value="1"/>
</dbReference>
<dbReference type="Pfam" id="PF00587">
    <property type="entry name" value="tRNA-synt_2b"/>
    <property type="match status" value="1"/>
</dbReference>
<evidence type="ECO:0000256" key="7">
    <source>
        <dbReference type="ARBA" id="ARBA00022741"/>
    </source>
</evidence>
<dbReference type="InterPro" id="IPR045864">
    <property type="entry name" value="aa-tRNA-synth_II/BPL/LPL"/>
</dbReference>
<evidence type="ECO:0000313" key="17">
    <source>
        <dbReference type="EnsemblPlants" id="OPUNC08G08810.1"/>
    </source>
</evidence>
<dbReference type="PANTHER" id="PTHR11451:SF46">
    <property type="entry name" value="THREONINE--TRNA LIGASE"/>
    <property type="match status" value="1"/>
</dbReference>
<dbReference type="PROSITE" id="PS51880">
    <property type="entry name" value="TGS"/>
    <property type="match status" value="1"/>
</dbReference>
<feature type="domain" description="TGS" evidence="16">
    <location>
        <begin position="108"/>
        <end position="172"/>
    </location>
</feature>
<dbReference type="Gene3D" id="3.40.50.800">
    <property type="entry name" value="Anticodon-binding domain"/>
    <property type="match status" value="1"/>
</dbReference>
<dbReference type="Gene3D" id="3.30.980.10">
    <property type="entry name" value="Threonyl-trna Synthetase, Chain A, domain 2"/>
    <property type="match status" value="1"/>
</dbReference>
<dbReference type="Gene3D" id="3.30.930.10">
    <property type="entry name" value="Bira Bifunctional Protein, Domain 2"/>
    <property type="match status" value="2"/>
</dbReference>
<evidence type="ECO:0000256" key="3">
    <source>
        <dbReference type="ARBA" id="ARBA00013163"/>
    </source>
</evidence>
<comment type="catalytic activity">
    <reaction evidence="13">
        <text>tRNA(Thr) + L-threonine + ATP = L-threonyl-tRNA(Thr) + AMP + diphosphate + H(+)</text>
        <dbReference type="Rhea" id="RHEA:24624"/>
        <dbReference type="Rhea" id="RHEA-COMP:9670"/>
        <dbReference type="Rhea" id="RHEA-COMP:9704"/>
        <dbReference type="ChEBI" id="CHEBI:15378"/>
        <dbReference type="ChEBI" id="CHEBI:30616"/>
        <dbReference type="ChEBI" id="CHEBI:33019"/>
        <dbReference type="ChEBI" id="CHEBI:57926"/>
        <dbReference type="ChEBI" id="CHEBI:78442"/>
        <dbReference type="ChEBI" id="CHEBI:78534"/>
        <dbReference type="ChEBI" id="CHEBI:456215"/>
        <dbReference type="EC" id="6.1.1.3"/>
    </reaction>
</comment>
<dbReference type="Gramene" id="OPUNC08G08810.1">
    <property type="protein sequence ID" value="OPUNC08G08810.1"/>
    <property type="gene ID" value="OPUNC08G08810"/>
</dbReference>
<dbReference type="InterPro" id="IPR047246">
    <property type="entry name" value="ThrRS_anticodon"/>
</dbReference>
<evidence type="ECO:0000256" key="2">
    <source>
        <dbReference type="ARBA" id="ARBA00008226"/>
    </source>
</evidence>
<keyword evidence="6" id="KW-0479">Metal-binding</keyword>
<comment type="subcellular location">
    <subcellularLocation>
        <location evidence="1">Cytoplasm</location>
    </subcellularLocation>
</comment>
<comment type="similarity">
    <text evidence="2">Belongs to the class-II aminoacyl-tRNA synthetase family.</text>
</comment>
<feature type="domain" description="Aminoacyl-transfer RNA synthetases class-II family profile" evidence="15">
    <location>
        <begin position="319"/>
        <end position="691"/>
    </location>
</feature>
<dbReference type="eggNOG" id="KOG1637">
    <property type="taxonomic scope" value="Eukaryota"/>
</dbReference>
<dbReference type="GO" id="GO:0005739">
    <property type="term" value="C:mitochondrion"/>
    <property type="evidence" value="ECO:0007669"/>
    <property type="project" value="TreeGrafter"/>
</dbReference>
<evidence type="ECO:0000256" key="9">
    <source>
        <dbReference type="ARBA" id="ARBA00022840"/>
    </source>
</evidence>
<evidence type="ECO:0000256" key="6">
    <source>
        <dbReference type="ARBA" id="ARBA00022723"/>
    </source>
</evidence>
<evidence type="ECO:0000256" key="12">
    <source>
        <dbReference type="ARBA" id="ARBA00031900"/>
    </source>
</evidence>
<dbReference type="SUPFAM" id="SSF52954">
    <property type="entry name" value="Class II aaRS ABD-related"/>
    <property type="match status" value="1"/>
</dbReference>
<accession>A0A0E0LTF5</accession>
<dbReference type="FunFam" id="3.40.50.800:FF:000019">
    <property type="entry name" value="Threonine--tRNA ligase mitochondrial 1"/>
    <property type="match status" value="1"/>
</dbReference>
<dbReference type="SMART" id="SM00863">
    <property type="entry name" value="tRNA_SAD"/>
    <property type="match status" value="1"/>
</dbReference>
<evidence type="ECO:0000256" key="11">
    <source>
        <dbReference type="ARBA" id="ARBA00023146"/>
    </source>
</evidence>
<reference evidence="17" key="2">
    <citation type="submission" date="2018-05" db="EMBL/GenBank/DDBJ databases">
        <title>OpunRS2 (Oryza punctata Reference Sequence Version 2).</title>
        <authorList>
            <person name="Zhang J."/>
            <person name="Kudrna D."/>
            <person name="Lee S."/>
            <person name="Talag J."/>
            <person name="Welchert J."/>
            <person name="Wing R.A."/>
        </authorList>
    </citation>
    <scope>NUCLEOTIDE SEQUENCE [LARGE SCALE GENOMIC DNA]</scope>
</reference>
<keyword evidence="18" id="KW-1185">Reference proteome</keyword>
<evidence type="ECO:0000256" key="8">
    <source>
        <dbReference type="ARBA" id="ARBA00022833"/>
    </source>
</evidence>
<dbReference type="InterPro" id="IPR006195">
    <property type="entry name" value="aa-tRNA-synth_II"/>
</dbReference>
<dbReference type="FunFam" id="3.30.930.10:FF:000002">
    <property type="entry name" value="Threonine--tRNA ligase"/>
    <property type="match status" value="1"/>
</dbReference>
<evidence type="ECO:0000256" key="14">
    <source>
        <dbReference type="SAM" id="MobiDB-lite"/>
    </source>
</evidence>
<dbReference type="GO" id="GO:0006435">
    <property type="term" value="P:threonyl-tRNA aminoacylation"/>
    <property type="evidence" value="ECO:0007669"/>
    <property type="project" value="TreeGrafter"/>
</dbReference>
<dbReference type="GO" id="GO:0009507">
    <property type="term" value="C:chloroplast"/>
    <property type="evidence" value="ECO:0007669"/>
    <property type="project" value="TreeGrafter"/>
</dbReference>
<dbReference type="GO" id="GO:0004829">
    <property type="term" value="F:threonine-tRNA ligase activity"/>
    <property type="evidence" value="ECO:0007669"/>
    <property type="project" value="UniProtKB-EC"/>
</dbReference>
<evidence type="ECO:0000256" key="4">
    <source>
        <dbReference type="ARBA" id="ARBA00022490"/>
    </source>
</evidence>
<keyword evidence="4" id="KW-0963">Cytoplasm</keyword>
<keyword evidence="8" id="KW-0862">Zinc</keyword>
<keyword evidence="11" id="KW-0030">Aminoacyl-tRNA synthetase</keyword>
<dbReference type="Pfam" id="PF03129">
    <property type="entry name" value="HGTP_anticodon"/>
    <property type="match status" value="1"/>
</dbReference>
<dbReference type="CDD" id="cd00860">
    <property type="entry name" value="ThrRS_anticodon"/>
    <property type="match status" value="1"/>
</dbReference>
<keyword evidence="5" id="KW-0436">Ligase</keyword>
<protein>
    <recommendedName>
        <fullName evidence="3">threonine--tRNA ligase</fullName>
        <ecNumber evidence="3">6.1.1.3</ecNumber>
    </recommendedName>
    <alternativeName>
        <fullName evidence="12">Threonyl-tRNA synthetase</fullName>
    </alternativeName>
</protein>
<dbReference type="FunFam" id="3.30.930.10:FF:000198">
    <property type="entry name" value="Threonine--tRNA ligase mitochondrial 1"/>
    <property type="match status" value="1"/>
</dbReference>
<keyword evidence="7" id="KW-0547">Nucleotide-binding</keyword>
<dbReference type="InterPro" id="IPR012675">
    <property type="entry name" value="Beta-grasp_dom_sf"/>
</dbReference>
<dbReference type="GO" id="GO:0005524">
    <property type="term" value="F:ATP binding"/>
    <property type="evidence" value="ECO:0007669"/>
    <property type="project" value="UniProtKB-KW"/>
</dbReference>
<proteinExistence type="inferred from homology"/>
<dbReference type="PROSITE" id="PS50862">
    <property type="entry name" value="AA_TRNA_LIGASE_II"/>
    <property type="match status" value="1"/>
</dbReference>
<dbReference type="InterPro" id="IPR033728">
    <property type="entry name" value="ThrRS_core"/>
</dbReference>
<dbReference type="InterPro" id="IPR004095">
    <property type="entry name" value="TGS"/>
</dbReference>
<dbReference type="EnsemblPlants" id="OPUNC08G08810.1">
    <property type="protein sequence ID" value="OPUNC08G08810.1"/>
    <property type="gene ID" value="OPUNC08G08810"/>
</dbReference>
<evidence type="ECO:0000256" key="1">
    <source>
        <dbReference type="ARBA" id="ARBA00004496"/>
    </source>
</evidence>
<dbReference type="OMA" id="MMNQRLW"/>
<dbReference type="SUPFAM" id="SSF55186">
    <property type="entry name" value="ThrRS/AlaRS common domain"/>
    <property type="match status" value="1"/>
</dbReference>
<feature type="region of interest" description="Disordered" evidence="14">
    <location>
        <begin position="16"/>
        <end position="36"/>
    </location>
</feature>
<dbReference type="STRING" id="4537.A0A0E0LTF5"/>
<dbReference type="InterPro" id="IPR012676">
    <property type="entry name" value="TGS-like"/>
</dbReference>
<dbReference type="CDD" id="cd00771">
    <property type="entry name" value="ThrRS_core"/>
    <property type="match status" value="1"/>
</dbReference>
<dbReference type="AlphaFoldDB" id="A0A0E0LTF5"/>
<dbReference type="InterPro" id="IPR004154">
    <property type="entry name" value="Anticodon-bd"/>
</dbReference>
<dbReference type="Gene3D" id="3.10.20.30">
    <property type="match status" value="1"/>
</dbReference>
<dbReference type="Pfam" id="PF07973">
    <property type="entry name" value="tRNA_SAD"/>
    <property type="match status" value="1"/>
</dbReference>
<organism evidence="17">
    <name type="scientific">Oryza punctata</name>
    <name type="common">Red rice</name>
    <dbReference type="NCBI Taxonomy" id="4537"/>
    <lineage>
        <taxon>Eukaryota</taxon>
        <taxon>Viridiplantae</taxon>
        <taxon>Streptophyta</taxon>
        <taxon>Embryophyta</taxon>
        <taxon>Tracheophyta</taxon>
        <taxon>Spermatophyta</taxon>
        <taxon>Magnoliopsida</taxon>
        <taxon>Liliopsida</taxon>
        <taxon>Poales</taxon>
        <taxon>Poaceae</taxon>
        <taxon>BOP clade</taxon>
        <taxon>Oryzoideae</taxon>
        <taxon>Oryzeae</taxon>
        <taxon>Oryzinae</taxon>
        <taxon>Oryza</taxon>
    </lineage>
</organism>
<dbReference type="InterPro" id="IPR018163">
    <property type="entry name" value="Thr/Ala-tRNA-synth_IIc_edit"/>
</dbReference>
<sequence length="793" mass="89592">MLVCLRRRGLSLLRHRPSRSLPPLPRPLALPRGSPPRLASLRHLSAAAMGENSAAAGKGKEAKGKATASASAPNVEPDVAYLEAVTQKRIRQFEEIQARQAVERLNIGGEPIRITLPDGAIKDGKKWISTPMDIAKEISSGLANSCLIAQVNGTLWDMSRPLEGDCELKLFKFDSNEGRDTFWHSSAHILGESLERAYGCKLCIGPCTTRGEGFYYDAYYNDLTLNETHFGIIDAQAQKAVAVEIINELPEDKTITVYRCGPLVDLCRGPHIPNTSFVKAFACLKASSSYWRGKADRESLQRVYGISFPDSKRLKEYKHLLEEAKKRDHRLLGQTQDLFFFHQLSPGSCFFLPHGAIIYNKLMDFLRQQYRDRGYQEVLSPNIYNMQLWETSGHAANYKENMFVFEIEKQEFGLKPMNCPGHCLIPHFCCHPDSSHARHTQLLLLCPGFLLCPHSALLSQQRSASVAAIPHHRQWGTTFTRDLEETLGALPSPESSRQRLLGSTGIATDANMRFPARELPLRMADFGVLHRNELSGALTGLTRVRRFQQIKDEVKGVLDFINYVYEIFGFKYELELSTRPEKYLGDIETWNKAEQQLTEALNEFGKPWQINEGDGAFYGPKIDIGVFDALKRKFQCATLQLDFQLPLRFKLTYSAEDEAKLERPVMIHRAILGSVERMFAILLEHYNGKWPLWLSPRQAIVCSISSNSVEYAKQVRARLHEAGFHVAIDETDRTIQKKVREAQLAQFNYILVVGAQEAETGQVSVRVRDKAELATVSIDDIITRFKEEVAAYK</sequence>
<evidence type="ECO:0000256" key="5">
    <source>
        <dbReference type="ARBA" id="ARBA00022598"/>
    </source>
</evidence>
<keyword evidence="10" id="KW-0648">Protein biosynthesis</keyword>
<name>A0A0E0LTF5_ORYPU</name>
<dbReference type="EC" id="6.1.1.3" evidence="3"/>
<dbReference type="CDD" id="cd01667">
    <property type="entry name" value="TGS_ThrRS"/>
    <property type="match status" value="1"/>
</dbReference>
<evidence type="ECO:0000259" key="15">
    <source>
        <dbReference type="PROSITE" id="PS50862"/>
    </source>
</evidence>
<dbReference type="PANTHER" id="PTHR11451">
    <property type="entry name" value="THREONINE-TRNA LIGASE"/>
    <property type="match status" value="1"/>
</dbReference>
<feature type="region of interest" description="Disordered" evidence="14">
    <location>
        <begin position="49"/>
        <end position="71"/>
    </location>
</feature>
<dbReference type="Gene3D" id="3.30.54.20">
    <property type="match status" value="1"/>
</dbReference>
<dbReference type="InterPro" id="IPR012947">
    <property type="entry name" value="tRNA_SAD"/>
</dbReference>
<dbReference type="InterPro" id="IPR036621">
    <property type="entry name" value="Anticodon-bd_dom_sf"/>
</dbReference>
<dbReference type="GO" id="GO:0046872">
    <property type="term" value="F:metal ion binding"/>
    <property type="evidence" value="ECO:0007669"/>
    <property type="project" value="UniProtKB-KW"/>
</dbReference>
<dbReference type="SUPFAM" id="SSF81271">
    <property type="entry name" value="TGS-like"/>
    <property type="match status" value="1"/>
</dbReference>
<dbReference type="FunFam" id="3.10.20.30:FF:000006">
    <property type="entry name" value="Threonine--tRNA ligase, cytoplasmic"/>
    <property type="match status" value="1"/>
</dbReference>
<keyword evidence="9" id="KW-0067">ATP-binding</keyword>
<evidence type="ECO:0000256" key="10">
    <source>
        <dbReference type="ARBA" id="ARBA00022917"/>
    </source>
</evidence>
<evidence type="ECO:0000313" key="18">
    <source>
        <dbReference type="Proteomes" id="UP000026962"/>
    </source>
</evidence>
<dbReference type="SUPFAM" id="SSF55681">
    <property type="entry name" value="Class II aaRS and biotin synthetases"/>
    <property type="match status" value="2"/>
</dbReference>
<dbReference type="InterPro" id="IPR002314">
    <property type="entry name" value="aa-tRNA-synt_IIb"/>
</dbReference>
<dbReference type="Proteomes" id="UP000026962">
    <property type="component" value="Chromosome 8"/>
</dbReference>
<evidence type="ECO:0000256" key="13">
    <source>
        <dbReference type="ARBA" id="ARBA00049515"/>
    </source>
</evidence>